<reference evidence="1 2" key="1">
    <citation type="submission" date="2018-12" db="EMBL/GenBank/DDBJ databases">
        <authorList>
            <consortium name="Pathogen Informatics"/>
        </authorList>
    </citation>
    <scope>NUCLEOTIDE SEQUENCE [LARGE SCALE GENOMIC DNA]</scope>
    <source>
        <strain evidence="1 2">NCTC13635</strain>
    </source>
</reference>
<sequence length="37" mass="4156">MNKVIRKGDTLRSMGQGADGHYQCLVWVRLQGRPGQV</sequence>
<dbReference type="EMBL" id="LR134162">
    <property type="protein sequence ID" value="VEA99794.1"/>
    <property type="molecule type" value="Genomic_DNA"/>
</dbReference>
<dbReference type="Proteomes" id="UP000282433">
    <property type="component" value="Chromosome"/>
</dbReference>
<protein>
    <submittedName>
        <fullName evidence="1">Uncharacterized protein</fullName>
    </submittedName>
</protein>
<name>A0A3S4KCJ9_KLEPN</name>
<gene>
    <name evidence="1" type="ORF">NCTC13635_00822</name>
</gene>
<accession>A0A3S4KCJ9</accession>
<proteinExistence type="predicted"/>
<organism evidence="1 2">
    <name type="scientific">Klebsiella pneumoniae</name>
    <dbReference type="NCBI Taxonomy" id="573"/>
    <lineage>
        <taxon>Bacteria</taxon>
        <taxon>Pseudomonadati</taxon>
        <taxon>Pseudomonadota</taxon>
        <taxon>Gammaproteobacteria</taxon>
        <taxon>Enterobacterales</taxon>
        <taxon>Enterobacteriaceae</taxon>
        <taxon>Klebsiella/Raoultella group</taxon>
        <taxon>Klebsiella</taxon>
        <taxon>Klebsiella pneumoniae complex</taxon>
    </lineage>
</organism>
<dbReference type="AlphaFoldDB" id="A0A3S4KCJ9"/>
<evidence type="ECO:0000313" key="1">
    <source>
        <dbReference type="EMBL" id="VEA99794.1"/>
    </source>
</evidence>
<evidence type="ECO:0000313" key="2">
    <source>
        <dbReference type="Proteomes" id="UP000282433"/>
    </source>
</evidence>